<protein>
    <submittedName>
        <fullName evidence="2">Uncharacterized protein</fullName>
    </submittedName>
</protein>
<dbReference type="EMBL" id="MAHS01000003">
    <property type="protein sequence ID" value="OPB52032.1"/>
    <property type="molecule type" value="Genomic_DNA"/>
</dbReference>
<evidence type="ECO:0000313" key="1">
    <source>
        <dbReference type="EMBL" id="AQX51311.1"/>
    </source>
</evidence>
<organism evidence="2">
    <name type="scientific">Elizabethkingia anophelis</name>
    <dbReference type="NCBI Taxonomy" id="1117645"/>
    <lineage>
        <taxon>Bacteria</taxon>
        <taxon>Pseudomonadati</taxon>
        <taxon>Bacteroidota</taxon>
        <taxon>Flavobacteriia</taxon>
        <taxon>Flavobacteriales</taxon>
        <taxon>Weeksellaceae</taxon>
        <taxon>Elizabethkingia</taxon>
    </lineage>
</organism>
<evidence type="ECO:0000313" key="2">
    <source>
        <dbReference type="EMBL" id="OPB52032.1"/>
    </source>
</evidence>
<reference evidence="2" key="2">
    <citation type="submission" date="2016-06" db="EMBL/GenBank/DDBJ databases">
        <authorList>
            <person name="Nicholson A.C."/>
        </authorList>
    </citation>
    <scope>NUCLEOTIDE SEQUENCE [LARGE SCALE GENOMIC DNA]</scope>
    <source>
        <strain evidence="2">E6809</strain>
    </source>
</reference>
<gene>
    <name evidence="1" type="ORF">AYC66_11760</name>
    <name evidence="2" type="ORF">BAY09_12710</name>
</gene>
<evidence type="ECO:0000313" key="3">
    <source>
        <dbReference type="Proteomes" id="UP000189738"/>
    </source>
</evidence>
<accession>A0A494J8R2</accession>
<sequence>MNSIEKILVKNLENNIPLSLSLIGGLDGVKENRNDILYSKFLADIVNLIIDEADLTDLGIINFTTDLISDGLRSNSDEITVKEVVLVLSRNSDKFPGCFNTLIELLQKPSRKSFFKAQYLLAAFQIAIISKVKKHYFLAYLLEEDNFDDHHFFSHYIKILGLSYSYFDDESIFEKLIDLMSNRDNDNGLYEIGMSYLRKGITSMAHNEAYQYFNNAKKYFLKVDHTTQTDAYCYYLILEVLFSYADGTFIIETIRKLLNRMEQAIRLSIGWHNISDAIPWGRARNMEMISWFKLVEILRISMDSLQEVSWFDPKIVIENYLLQLYNANRTLLGRDSGNGVDQLIQPIIQMKFNENETYLYLLDKWISSQAGHELWSDAHQLQEDIKVYSERVYSGNEQGTVEKSALAVPFSKRIPENELSNFDQFKKEYLNSHLNATSLNLIAVFEKVIKNLELIPSFMTSPFNINFRVHVFNTLKFLESRMDETRSNSPAVAYLFKKDQLEDTLQNDYYLYMSALPSDNTVNVEVSDIAGGRADVVFNHLNHKFVFEVKRELTDSSFENIRKQYIGQAAEYQNTGPKLGGLLVLDLTNNGGSIGSIEDNVKVETICSENGLPERAVVVVKIIGNRATPSRIKINE</sequence>
<dbReference type="RefSeq" id="WP_078719906.1">
    <property type="nucleotide sequence ID" value="NZ_JBJDKK010000001.1"/>
</dbReference>
<reference evidence="1 3" key="1">
    <citation type="submission" date="2016-02" db="EMBL/GenBank/DDBJ databases">
        <authorList>
            <person name="Nicholson A.C."/>
            <person name="Humrighouse B.W."/>
            <person name="Loparev V."/>
            <person name="Emery B."/>
            <person name="Graziano J."/>
            <person name="McQuiston J.R."/>
        </authorList>
    </citation>
    <scope>NUCLEOTIDE SEQUENCE [LARGE SCALE GENOMIC DNA]</scope>
    <source>
        <strain evidence="1 3">E6809</strain>
    </source>
</reference>
<name>A0A494J8R2_9FLAO</name>
<dbReference type="AlphaFoldDB" id="A0A494J8R2"/>
<dbReference type="Proteomes" id="UP000189738">
    <property type="component" value="Chromosome"/>
</dbReference>
<dbReference type="EMBL" id="CP014339">
    <property type="protein sequence ID" value="AQX51311.1"/>
    <property type="molecule type" value="Genomic_DNA"/>
</dbReference>
<proteinExistence type="predicted"/>